<dbReference type="PANTHER" id="PTHR35794:SF2">
    <property type="entry name" value="CELL DIVISION PROTEIN DIVIVA"/>
    <property type="match status" value="1"/>
</dbReference>
<dbReference type="AlphaFoldDB" id="A0A9D0YY16"/>
<keyword evidence="6" id="KW-0131">Cell cycle</keyword>
<dbReference type="InterPro" id="IPR007793">
    <property type="entry name" value="DivIVA_fam"/>
</dbReference>
<dbReference type="NCBIfam" id="TIGR03544">
    <property type="entry name" value="DivI1A_domain"/>
    <property type="match status" value="1"/>
</dbReference>
<evidence type="ECO:0000256" key="4">
    <source>
        <dbReference type="ARBA" id="ARBA00022618"/>
    </source>
</evidence>
<evidence type="ECO:0000256" key="7">
    <source>
        <dbReference type="SAM" id="Coils"/>
    </source>
</evidence>
<dbReference type="InterPro" id="IPR019933">
    <property type="entry name" value="DivIVA_domain"/>
</dbReference>
<comment type="subcellular location">
    <subcellularLocation>
        <location evidence="1">Cytoplasm</location>
    </subcellularLocation>
</comment>
<dbReference type="GO" id="GO:0005737">
    <property type="term" value="C:cytoplasm"/>
    <property type="evidence" value="ECO:0007669"/>
    <property type="project" value="UniProtKB-SubCell"/>
</dbReference>
<evidence type="ECO:0000256" key="2">
    <source>
        <dbReference type="ARBA" id="ARBA00009008"/>
    </source>
</evidence>
<keyword evidence="4" id="KW-0132">Cell division</keyword>
<sequence>MAVTIQMIETKEFKTKAHGYDPEEVDVFLDEIADEFEEMQREIQSLRAAAMRQSAPAPAPAPADNSESVQKMLANAQRVCDETMSDARKQADLIVADAKAKADRLVAEAKAESKRLQDGLDTLRSAASDYRARFRRLVEDQQHVLNAESELFK</sequence>
<gene>
    <name evidence="9" type="ORF">IAA66_10870</name>
</gene>
<dbReference type="EMBL" id="DVFI01000151">
    <property type="protein sequence ID" value="HIQ64062.1"/>
    <property type="molecule type" value="Genomic_DNA"/>
</dbReference>
<evidence type="ECO:0000256" key="8">
    <source>
        <dbReference type="SAM" id="MobiDB-lite"/>
    </source>
</evidence>
<reference evidence="9" key="2">
    <citation type="journal article" date="2021" name="PeerJ">
        <title>Extensive microbial diversity within the chicken gut microbiome revealed by metagenomics and culture.</title>
        <authorList>
            <person name="Gilroy R."/>
            <person name="Ravi A."/>
            <person name="Getino M."/>
            <person name="Pursley I."/>
            <person name="Horton D.L."/>
            <person name="Alikhan N.F."/>
            <person name="Baker D."/>
            <person name="Gharbi K."/>
            <person name="Hall N."/>
            <person name="Watson M."/>
            <person name="Adriaenssens E.M."/>
            <person name="Foster-Nyarko E."/>
            <person name="Jarju S."/>
            <person name="Secka A."/>
            <person name="Antonio M."/>
            <person name="Oren A."/>
            <person name="Chaudhuri R.R."/>
            <person name="La Ragione R."/>
            <person name="Hildebrand F."/>
            <person name="Pallen M.J."/>
        </authorList>
    </citation>
    <scope>NUCLEOTIDE SEQUENCE</scope>
    <source>
        <strain evidence="9">ChiHile30-977</strain>
    </source>
</reference>
<dbReference type="Proteomes" id="UP000886819">
    <property type="component" value="Unassembled WGS sequence"/>
</dbReference>
<evidence type="ECO:0000313" key="9">
    <source>
        <dbReference type="EMBL" id="HIQ64062.1"/>
    </source>
</evidence>
<dbReference type="GO" id="GO:0051301">
    <property type="term" value="P:cell division"/>
    <property type="evidence" value="ECO:0007669"/>
    <property type="project" value="UniProtKB-KW"/>
</dbReference>
<keyword evidence="3" id="KW-0963">Cytoplasm</keyword>
<feature type="coiled-coil region" evidence="7">
    <location>
        <begin position="95"/>
        <end position="126"/>
    </location>
</feature>
<evidence type="ECO:0000256" key="1">
    <source>
        <dbReference type="ARBA" id="ARBA00004496"/>
    </source>
</evidence>
<dbReference type="Gene3D" id="6.10.250.660">
    <property type="match status" value="1"/>
</dbReference>
<dbReference type="Pfam" id="PF05103">
    <property type="entry name" value="DivIVA"/>
    <property type="match status" value="1"/>
</dbReference>
<comment type="caution">
    <text evidence="9">The sequence shown here is derived from an EMBL/GenBank/DDBJ whole genome shotgun (WGS) entry which is preliminary data.</text>
</comment>
<dbReference type="Gene3D" id="1.20.5.2950">
    <property type="match status" value="1"/>
</dbReference>
<protein>
    <submittedName>
        <fullName evidence="9">DivIVA domain-containing protein</fullName>
    </submittedName>
</protein>
<organism evidence="9 10">
    <name type="scientific">Candidatus Avichristensenella intestinipullorum</name>
    <dbReference type="NCBI Taxonomy" id="2840693"/>
    <lineage>
        <taxon>Bacteria</taxon>
        <taxon>Bacillati</taxon>
        <taxon>Bacillota</taxon>
        <taxon>Clostridia</taxon>
        <taxon>Candidatus Avichristensenella</taxon>
    </lineage>
</organism>
<accession>A0A9D0YY16</accession>
<evidence type="ECO:0000256" key="5">
    <source>
        <dbReference type="ARBA" id="ARBA00023054"/>
    </source>
</evidence>
<name>A0A9D0YY16_9FIRM</name>
<comment type="similarity">
    <text evidence="2">Belongs to the DivIVA family.</text>
</comment>
<dbReference type="PANTHER" id="PTHR35794">
    <property type="entry name" value="CELL DIVISION PROTEIN DIVIVA"/>
    <property type="match status" value="1"/>
</dbReference>
<evidence type="ECO:0000256" key="3">
    <source>
        <dbReference type="ARBA" id="ARBA00022490"/>
    </source>
</evidence>
<proteinExistence type="inferred from homology"/>
<keyword evidence="5 7" id="KW-0175">Coiled coil</keyword>
<evidence type="ECO:0000313" key="10">
    <source>
        <dbReference type="Proteomes" id="UP000886819"/>
    </source>
</evidence>
<feature type="region of interest" description="Disordered" evidence="8">
    <location>
        <begin position="47"/>
        <end position="70"/>
    </location>
</feature>
<reference evidence="9" key="1">
    <citation type="submission" date="2020-10" db="EMBL/GenBank/DDBJ databases">
        <authorList>
            <person name="Gilroy R."/>
        </authorList>
    </citation>
    <scope>NUCLEOTIDE SEQUENCE</scope>
    <source>
        <strain evidence="9">ChiHile30-977</strain>
    </source>
</reference>
<evidence type="ECO:0000256" key="6">
    <source>
        <dbReference type="ARBA" id="ARBA00023306"/>
    </source>
</evidence>